<keyword evidence="5 9" id="KW-1133">Transmembrane helix</keyword>
<sequence>MAMDYFLQIGLPLIGIVGLILVLGVLGKRLNLAKPLGSGPIKVMASVPVSNQVKLCLIEVGGQQMLISVSGQQTNCLHTLPERVPQSESGTPDFSRYMQNLLSRNDQ</sequence>
<keyword evidence="10" id="KW-0966">Cell projection</keyword>
<evidence type="ECO:0000256" key="9">
    <source>
        <dbReference type="SAM" id="Phobius"/>
    </source>
</evidence>
<evidence type="ECO:0000313" key="11">
    <source>
        <dbReference type="Proteomes" id="UP000196573"/>
    </source>
</evidence>
<evidence type="ECO:0000256" key="5">
    <source>
        <dbReference type="ARBA" id="ARBA00022989"/>
    </source>
</evidence>
<keyword evidence="4 9" id="KW-0812">Transmembrane</keyword>
<dbReference type="EMBL" id="FWPT01000002">
    <property type="protein sequence ID" value="SMA39945.1"/>
    <property type="molecule type" value="Genomic_DNA"/>
</dbReference>
<protein>
    <submittedName>
        <fullName evidence="10">Flagellar protein FliO</fullName>
    </submittedName>
</protein>
<keyword evidence="7" id="KW-0975">Bacterial flagellum</keyword>
<dbReference type="Proteomes" id="UP000196573">
    <property type="component" value="Unassembled WGS sequence"/>
</dbReference>
<keyword evidence="6 9" id="KW-0472">Membrane</keyword>
<keyword evidence="3" id="KW-1003">Cell membrane</keyword>
<evidence type="ECO:0000313" key="10">
    <source>
        <dbReference type="EMBL" id="SMA39945.1"/>
    </source>
</evidence>
<dbReference type="PANTHER" id="PTHR38766:SF1">
    <property type="entry name" value="FLAGELLAR PROTEIN FLIO"/>
    <property type="match status" value="1"/>
</dbReference>
<evidence type="ECO:0000256" key="6">
    <source>
        <dbReference type="ARBA" id="ARBA00023136"/>
    </source>
</evidence>
<name>A0A1X7AGL2_9GAMM</name>
<dbReference type="RefSeq" id="WP_087107705.1">
    <property type="nucleotide sequence ID" value="NZ_CBCSCN010000001.1"/>
</dbReference>
<evidence type="ECO:0000256" key="3">
    <source>
        <dbReference type="ARBA" id="ARBA00022475"/>
    </source>
</evidence>
<evidence type="ECO:0000256" key="4">
    <source>
        <dbReference type="ARBA" id="ARBA00022692"/>
    </source>
</evidence>
<organism evidence="10 11">
    <name type="scientific">Parendozoicomonas haliclonae</name>
    <dbReference type="NCBI Taxonomy" id="1960125"/>
    <lineage>
        <taxon>Bacteria</taxon>
        <taxon>Pseudomonadati</taxon>
        <taxon>Pseudomonadota</taxon>
        <taxon>Gammaproteobacteria</taxon>
        <taxon>Oceanospirillales</taxon>
        <taxon>Endozoicomonadaceae</taxon>
        <taxon>Parendozoicomonas</taxon>
    </lineage>
</organism>
<dbReference type="InterPro" id="IPR022781">
    <property type="entry name" value="Flagellar_biosynth_FliO"/>
</dbReference>
<comment type="similarity">
    <text evidence="8">Belongs to the FliO/MopB family.</text>
</comment>
<comment type="subcellular location">
    <subcellularLocation>
        <location evidence="1">Bacterial flagellum basal body</location>
    </subcellularLocation>
    <subcellularLocation>
        <location evidence="2">Cell membrane</location>
    </subcellularLocation>
</comment>
<keyword evidence="10" id="KW-0282">Flagellum</keyword>
<dbReference type="GO" id="GO:0044781">
    <property type="term" value="P:bacterial-type flagellum organization"/>
    <property type="evidence" value="ECO:0007669"/>
    <property type="project" value="InterPro"/>
</dbReference>
<proteinExistence type="inferred from homology"/>
<dbReference type="AlphaFoldDB" id="A0A1X7AGL2"/>
<dbReference type="GO" id="GO:0009425">
    <property type="term" value="C:bacterial-type flagellum basal body"/>
    <property type="evidence" value="ECO:0007669"/>
    <property type="project" value="UniProtKB-SubCell"/>
</dbReference>
<gene>
    <name evidence="10" type="primary">fliO_1</name>
    <name evidence="10" type="ORF">EHSB41UT_01114</name>
</gene>
<feature type="transmembrane region" description="Helical" evidence="9">
    <location>
        <begin position="6"/>
        <end position="26"/>
    </location>
</feature>
<evidence type="ECO:0000256" key="2">
    <source>
        <dbReference type="ARBA" id="ARBA00004236"/>
    </source>
</evidence>
<evidence type="ECO:0000256" key="7">
    <source>
        <dbReference type="ARBA" id="ARBA00023143"/>
    </source>
</evidence>
<dbReference type="Pfam" id="PF04347">
    <property type="entry name" value="FliO"/>
    <property type="match status" value="1"/>
</dbReference>
<keyword evidence="11" id="KW-1185">Reference proteome</keyword>
<accession>A0A1X7AGL2</accession>
<dbReference type="GO" id="GO:0005886">
    <property type="term" value="C:plasma membrane"/>
    <property type="evidence" value="ECO:0007669"/>
    <property type="project" value="UniProtKB-SubCell"/>
</dbReference>
<dbReference type="OrthoDB" id="5741235at2"/>
<evidence type="ECO:0000256" key="8">
    <source>
        <dbReference type="ARBA" id="ARBA00037937"/>
    </source>
</evidence>
<evidence type="ECO:0000256" key="1">
    <source>
        <dbReference type="ARBA" id="ARBA00004117"/>
    </source>
</evidence>
<dbReference type="InterPro" id="IPR052205">
    <property type="entry name" value="FliO/MopB"/>
</dbReference>
<dbReference type="PANTHER" id="PTHR38766">
    <property type="entry name" value="FLAGELLAR PROTEIN FLIO"/>
    <property type="match status" value="1"/>
</dbReference>
<reference evidence="10 11" key="1">
    <citation type="submission" date="2017-03" db="EMBL/GenBank/DDBJ databases">
        <authorList>
            <person name="Afonso C.L."/>
            <person name="Miller P.J."/>
            <person name="Scott M.A."/>
            <person name="Spackman E."/>
            <person name="Goraichik I."/>
            <person name="Dimitrov K.M."/>
            <person name="Suarez D.L."/>
            <person name="Swayne D.E."/>
        </authorList>
    </citation>
    <scope>NUCLEOTIDE SEQUENCE [LARGE SCALE GENOMIC DNA]</scope>
    <source>
        <strain evidence="10">SB41UT1</strain>
    </source>
</reference>
<keyword evidence="10" id="KW-0969">Cilium</keyword>